<dbReference type="GO" id="GO:0044780">
    <property type="term" value="P:bacterial-type flagellum assembly"/>
    <property type="evidence" value="ECO:0007669"/>
    <property type="project" value="InterPro"/>
</dbReference>
<evidence type="ECO:0000256" key="3">
    <source>
        <dbReference type="ARBA" id="ARBA00022475"/>
    </source>
</evidence>
<sequence length="697" mass="76768">MLDARRSSVLGYLGLNNKSDLIVSIGLILIVAGFILPLPAFILDALIVVNLVVSLLIILIVLYSRRSLDFSVFPTLLLVMTIFGLVLNISSTRLILTKGINFDGQMIRAFGTFVVGSAGTQGLVVGFIIFLIIIAVQFIVITKGSTRVAEVAARFALDALPGKQMAIDSAYSSGNLTEEEATKQKNELQAEVNFYGAMDGASKFVSGNVKVGLLITVINIIGGLLVGITLQGLKLSDALNNYISLTVGDGLVSQLPALLISTATGLIVTRSIAKNSFGGEIVEQFTSYSGIYWIVSGFLLFLAFLPGFPTLILILLSFLIAFLAYSLSNLARNRELYESKKAEEDKISSYADKEIVPVVPLDPLALEIGYNLVPIVDDSKTSELLDRIIKIRREVALEFGIVVPKIRIVDNMRLEPNEYSFKLRGVEIGHGEIKLGKFLVINVGSDSGIEGDLTKDPSFGLPSLWVNDDGREMAEKLGYTVVDPPSIIATHMTELIKRHACEVLTRQDVQNILDVFKRDYGAIVEEVLKDFSVGEIQRVLQGLLREQVSIRNLVTIFETIADFTSITKDTFFLIEKCRQAIGRQIVSGYLDSNLELNVITINPEFEQKIIDSRFESNNDLISSLEPNLKTKFVYELFRLISEIQAQGYYPIILSSESARPVIRVLTSRELSDIVVISVLEVPKNVKVNVLKTVEVEE</sequence>
<dbReference type="Gene3D" id="3.40.30.60">
    <property type="entry name" value="FHIPEP family, domain 1"/>
    <property type="match status" value="1"/>
</dbReference>
<name>A0A2S1LWK2_9SPIR</name>
<organism evidence="8 9">
    <name type="scientific">Candidatus Borreliella tachyglossi</name>
    <dbReference type="NCBI Taxonomy" id="1964448"/>
    <lineage>
        <taxon>Bacteria</taxon>
        <taxon>Pseudomonadati</taxon>
        <taxon>Spirochaetota</taxon>
        <taxon>Spirochaetia</taxon>
        <taxon>Spirochaetales</taxon>
        <taxon>Borreliaceae</taxon>
        <taxon>Borreliella</taxon>
    </lineage>
</organism>
<dbReference type="PROSITE" id="PS00994">
    <property type="entry name" value="FHIPEP"/>
    <property type="match status" value="1"/>
</dbReference>
<accession>A0A2S1LWK2</accession>
<feature type="transmembrane region" description="Helical" evidence="7">
    <location>
        <begin position="211"/>
        <end position="233"/>
    </location>
</feature>
<comment type="function">
    <text evidence="7">Required for formation of the rod structure of the flagellar apparatus. Together with FliI and FliH, may constitute the export apparatus of flagellin.</text>
</comment>
<protein>
    <recommendedName>
        <fullName evidence="7">Flagellar biosynthesis protein FlhA</fullName>
    </recommendedName>
</protein>
<feature type="transmembrane region" description="Helical" evidence="7">
    <location>
        <begin position="70"/>
        <end position="89"/>
    </location>
</feature>
<evidence type="ECO:0000256" key="7">
    <source>
        <dbReference type="RuleBase" id="RU364093"/>
    </source>
</evidence>
<dbReference type="GO" id="GO:0005886">
    <property type="term" value="C:plasma membrane"/>
    <property type="evidence" value="ECO:0007669"/>
    <property type="project" value="UniProtKB-SubCell"/>
</dbReference>
<dbReference type="GO" id="GO:0009306">
    <property type="term" value="P:protein secretion"/>
    <property type="evidence" value="ECO:0007669"/>
    <property type="project" value="InterPro"/>
</dbReference>
<feature type="transmembrane region" description="Helical" evidence="7">
    <location>
        <begin position="311"/>
        <end position="331"/>
    </location>
</feature>
<feature type="transmembrane region" description="Helical" evidence="7">
    <location>
        <begin position="21"/>
        <end position="39"/>
    </location>
</feature>
<dbReference type="EMBL" id="CP025785">
    <property type="protein sequence ID" value="AWG42662.1"/>
    <property type="molecule type" value="Genomic_DNA"/>
</dbReference>
<evidence type="ECO:0000256" key="4">
    <source>
        <dbReference type="ARBA" id="ARBA00022692"/>
    </source>
</evidence>
<keyword evidence="5 7" id="KW-1133">Transmembrane helix</keyword>
<feature type="transmembrane region" description="Helical" evidence="7">
    <location>
        <begin position="285"/>
        <end position="305"/>
    </location>
</feature>
<dbReference type="PANTHER" id="PTHR30161:SF1">
    <property type="entry name" value="FLAGELLAR BIOSYNTHESIS PROTEIN FLHA-RELATED"/>
    <property type="match status" value="1"/>
</dbReference>
<feature type="transmembrane region" description="Helical" evidence="7">
    <location>
        <begin position="109"/>
        <end position="140"/>
    </location>
</feature>
<dbReference type="InterPro" id="IPR025505">
    <property type="entry name" value="FHIPEP_CS"/>
</dbReference>
<dbReference type="InterPro" id="IPR042196">
    <property type="entry name" value="FHIPEP_4"/>
</dbReference>
<keyword evidence="8" id="KW-0282">Flagellum</keyword>
<keyword evidence="3 7" id="KW-1003">Cell membrane</keyword>
<evidence type="ECO:0000256" key="5">
    <source>
        <dbReference type="ARBA" id="ARBA00022989"/>
    </source>
</evidence>
<evidence type="ECO:0000256" key="6">
    <source>
        <dbReference type="ARBA" id="ARBA00023136"/>
    </source>
</evidence>
<dbReference type="InterPro" id="IPR042194">
    <property type="entry name" value="FHIPEP_1"/>
</dbReference>
<keyword evidence="7" id="KW-1005">Bacterial flagellum biogenesis</keyword>
<dbReference type="OrthoDB" id="9759185at2"/>
<keyword evidence="7" id="KW-0813">Transport</keyword>
<feature type="transmembrane region" description="Helical" evidence="7">
    <location>
        <begin position="253"/>
        <end position="273"/>
    </location>
</feature>
<keyword evidence="8" id="KW-0969">Cilium</keyword>
<dbReference type="RefSeq" id="WP_108729062.1">
    <property type="nucleotide sequence ID" value="NZ_CP025785.1"/>
</dbReference>
<keyword evidence="9" id="KW-1185">Reference proteome</keyword>
<keyword evidence="4 7" id="KW-0812">Transmembrane</keyword>
<keyword evidence="6 7" id="KW-0472">Membrane</keyword>
<evidence type="ECO:0000256" key="1">
    <source>
        <dbReference type="ARBA" id="ARBA00004651"/>
    </source>
</evidence>
<evidence type="ECO:0000313" key="9">
    <source>
        <dbReference type="Proteomes" id="UP000244655"/>
    </source>
</evidence>
<proteinExistence type="inferred from homology"/>
<dbReference type="Proteomes" id="UP000244655">
    <property type="component" value="Chromosome"/>
</dbReference>
<keyword evidence="7" id="KW-0653">Protein transport</keyword>
<dbReference type="Gene3D" id="3.40.50.12790">
    <property type="entry name" value="FHIPEP family, domain 4"/>
    <property type="match status" value="1"/>
</dbReference>
<evidence type="ECO:0000313" key="8">
    <source>
        <dbReference type="EMBL" id="AWG42662.1"/>
    </source>
</evidence>
<dbReference type="PRINTS" id="PR00949">
    <property type="entry name" value="TYPE3IMAPROT"/>
</dbReference>
<dbReference type="AlphaFoldDB" id="A0A2S1LWK2"/>
<dbReference type="InterPro" id="IPR001712">
    <property type="entry name" value="T3SS_FHIPEP"/>
</dbReference>
<dbReference type="PIRSF" id="PIRSF005419">
    <property type="entry name" value="FlhA"/>
    <property type="match status" value="1"/>
</dbReference>
<feature type="transmembrane region" description="Helical" evidence="7">
    <location>
        <begin position="45"/>
        <end position="63"/>
    </location>
</feature>
<dbReference type="Gene3D" id="1.10.8.540">
    <property type="entry name" value="FHIPEP family, domain 3"/>
    <property type="match status" value="1"/>
</dbReference>
<evidence type="ECO:0000256" key="2">
    <source>
        <dbReference type="ARBA" id="ARBA00008835"/>
    </source>
</evidence>
<dbReference type="Pfam" id="PF00771">
    <property type="entry name" value="FHIPEP"/>
    <property type="match status" value="1"/>
</dbReference>
<gene>
    <name evidence="7 8" type="primary">flhA</name>
    <name evidence="8" type="ORF">CR532_01405</name>
</gene>
<reference evidence="8 9" key="1">
    <citation type="submission" date="2018-01" db="EMBL/GenBank/DDBJ databases">
        <title>Genome sequence of Borrelia tachyglossi.</title>
        <authorList>
            <person name="Gofton A.W."/>
        </authorList>
    </citation>
    <scope>NUCLEOTIDE SEQUENCE [LARGE SCALE GENOMIC DNA]</scope>
    <source>
        <strain evidence="8 9">Bc-F10-1268</strain>
    </source>
</reference>
<comment type="subcellular location">
    <subcellularLocation>
        <location evidence="1 7">Cell membrane</location>
        <topology evidence="1 7">Multi-pass membrane protein</topology>
    </subcellularLocation>
</comment>
<keyword evidence="8" id="KW-0966">Cell projection</keyword>
<keyword evidence="7" id="KW-1006">Bacterial flagellum protein export</keyword>
<dbReference type="InterPro" id="IPR006301">
    <property type="entry name" value="FlhA"/>
</dbReference>
<dbReference type="PANTHER" id="PTHR30161">
    <property type="entry name" value="FLAGELLAR EXPORT PROTEIN, MEMBRANE FLHA SUBUNIT-RELATED"/>
    <property type="match status" value="1"/>
</dbReference>
<dbReference type="NCBIfam" id="TIGR01398">
    <property type="entry name" value="FlhA"/>
    <property type="match status" value="1"/>
</dbReference>
<comment type="similarity">
    <text evidence="2 7">Belongs to the FHIPEP (flagella/HR/invasion proteins export pore) family.</text>
</comment>
<dbReference type="InterPro" id="IPR042193">
    <property type="entry name" value="FHIPEP_3"/>
</dbReference>